<dbReference type="Gene3D" id="2.40.30.170">
    <property type="match status" value="1"/>
</dbReference>
<dbReference type="SUPFAM" id="SSF111369">
    <property type="entry name" value="HlyD-like secretion proteins"/>
    <property type="match status" value="1"/>
</dbReference>
<dbReference type="PANTHER" id="PTHR30469">
    <property type="entry name" value="MULTIDRUG RESISTANCE PROTEIN MDTA"/>
    <property type="match status" value="1"/>
</dbReference>
<keyword evidence="5" id="KW-1185">Reference proteome</keyword>
<proteinExistence type="inferred from homology"/>
<reference evidence="5" key="1">
    <citation type="submission" date="2016-09" db="EMBL/GenBank/DDBJ databases">
        <authorList>
            <person name="Varghese N."/>
            <person name="Submissions S."/>
        </authorList>
    </citation>
    <scope>NUCLEOTIDE SEQUENCE [LARGE SCALE GENOMIC DNA]</scope>
    <source>
        <strain evidence="5">TNe-862</strain>
    </source>
</reference>
<dbReference type="InterPro" id="IPR058637">
    <property type="entry name" value="YknX-like_C"/>
</dbReference>
<evidence type="ECO:0000313" key="4">
    <source>
        <dbReference type="EMBL" id="SDD62918.1"/>
    </source>
</evidence>
<dbReference type="NCBIfam" id="TIGR01730">
    <property type="entry name" value="RND_mfp"/>
    <property type="match status" value="1"/>
</dbReference>
<dbReference type="GO" id="GO:1990281">
    <property type="term" value="C:efflux pump complex"/>
    <property type="evidence" value="ECO:0007669"/>
    <property type="project" value="TreeGrafter"/>
</dbReference>
<evidence type="ECO:0000256" key="1">
    <source>
        <dbReference type="ARBA" id="ARBA00009477"/>
    </source>
</evidence>
<dbReference type="RefSeq" id="WP_092001366.1">
    <property type="nucleotide sequence ID" value="NZ_FMYQ01000022.1"/>
</dbReference>
<dbReference type="AlphaFoldDB" id="A0A1G6WAS6"/>
<dbReference type="GO" id="GO:0015562">
    <property type="term" value="F:efflux transmembrane transporter activity"/>
    <property type="evidence" value="ECO:0007669"/>
    <property type="project" value="TreeGrafter"/>
</dbReference>
<dbReference type="EMBL" id="FMYQ01000022">
    <property type="protein sequence ID" value="SDD62918.1"/>
    <property type="molecule type" value="Genomic_DNA"/>
</dbReference>
<dbReference type="PANTHER" id="PTHR30469:SF15">
    <property type="entry name" value="HLYD FAMILY OF SECRETION PROTEINS"/>
    <property type="match status" value="1"/>
</dbReference>
<dbReference type="InterPro" id="IPR006143">
    <property type="entry name" value="RND_pump_MFP"/>
</dbReference>
<evidence type="ECO:0000259" key="3">
    <source>
        <dbReference type="Pfam" id="PF25989"/>
    </source>
</evidence>
<evidence type="ECO:0000313" key="5">
    <source>
        <dbReference type="Proteomes" id="UP000198908"/>
    </source>
</evidence>
<accession>A0A1G6WAS6</accession>
<dbReference type="PROSITE" id="PS51318">
    <property type="entry name" value="TAT"/>
    <property type="match status" value="1"/>
</dbReference>
<feature type="domain" description="YknX-like C-terminal permuted SH3-like" evidence="3">
    <location>
        <begin position="306"/>
        <end position="373"/>
    </location>
</feature>
<name>A0A1G6WAS6_9BURK</name>
<feature type="chain" id="PRO_5011602915" evidence="2">
    <location>
        <begin position="40"/>
        <end position="379"/>
    </location>
</feature>
<evidence type="ECO:0000256" key="2">
    <source>
        <dbReference type="SAM" id="SignalP"/>
    </source>
</evidence>
<protein>
    <submittedName>
        <fullName evidence="4">RND family efflux transporter, MFP subunit</fullName>
    </submittedName>
</protein>
<dbReference type="Gene3D" id="1.10.287.470">
    <property type="entry name" value="Helix hairpin bin"/>
    <property type="match status" value="1"/>
</dbReference>
<dbReference type="InterPro" id="IPR006311">
    <property type="entry name" value="TAT_signal"/>
</dbReference>
<comment type="similarity">
    <text evidence="1">Belongs to the membrane fusion protein (MFP) (TC 8.A.1) family.</text>
</comment>
<keyword evidence="2" id="KW-0732">Signal</keyword>
<sequence>MTEHRFSPGTRTRVAVCALGAAAALAAGATLFAPHAAHADDAGASDSTPAPSAAVQVVRVMRQPIAQTVVAYGSVASAASNATTISLPYLARVTRVLVQPGQTVAQGAALFVVQADPNAVIAYTQAQSAATLARGELARTGSLFHDGLATQSQLAAAQKALDDAQQALAAQQATGVALGSKTITAPVAGAIAQLAAVPGDRIQAGTALAQLVTSSGPAGNAANISLGVEPADALSLRAGDRVVLRPLSASLGLQRAQGRIVLVGAAIDAQSQLVNVSANVPLTGTAFLPGTRVRADIDTQTGTWWNVPRAAVLQDEKGSHVYQVAPNNKAHRVDVTVKVEHGDTFGVDGALDASRPLVVAGNYELEDGMAVRVAQGGAR</sequence>
<dbReference type="Gene3D" id="2.40.50.100">
    <property type="match status" value="1"/>
</dbReference>
<dbReference type="OrthoDB" id="8992784at2"/>
<feature type="signal peptide" evidence="2">
    <location>
        <begin position="1"/>
        <end position="39"/>
    </location>
</feature>
<gene>
    <name evidence="4" type="ORF">SAMN05421548_122121</name>
</gene>
<dbReference type="Proteomes" id="UP000198908">
    <property type="component" value="Unassembled WGS sequence"/>
</dbReference>
<dbReference type="Gene3D" id="2.40.420.20">
    <property type="match status" value="1"/>
</dbReference>
<organism evidence="4 5">
    <name type="scientific">Paraburkholderia lycopersici</name>
    <dbReference type="NCBI Taxonomy" id="416944"/>
    <lineage>
        <taxon>Bacteria</taxon>
        <taxon>Pseudomonadati</taxon>
        <taxon>Pseudomonadota</taxon>
        <taxon>Betaproteobacteria</taxon>
        <taxon>Burkholderiales</taxon>
        <taxon>Burkholderiaceae</taxon>
        <taxon>Paraburkholderia</taxon>
    </lineage>
</organism>
<dbReference type="STRING" id="416944.SAMN05421548_122121"/>
<dbReference type="Pfam" id="PF25989">
    <property type="entry name" value="YknX_C"/>
    <property type="match status" value="1"/>
</dbReference>